<evidence type="ECO:0000256" key="2">
    <source>
        <dbReference type="ARBA" id="ARBA00012816"/>
    </source>
</evidence>
<dbReference type="CDD" id="cd04318">
    <property type="entry name" value="EcAsnRS_like_N"/>
    <property type="match status" value="1"/>
</dbReference>
<dbReference type="SUPFAM" id="SSF50249">
    <property type="entry name" value="Nucleic acid-binding proteins"/>
    <property type="match status" value="1"/>
</dbReference>
<dbReference type="EMBL" id="JACMRX010000006">
    <property type="protein sequence ID" value="KAF7987801.1"/>
    <property type="molecule type" value="Genomic_DNA"/>
</dbReference>
<dbReference type="Gene3D" id="2.40.50.140">
    <property type="entry name" value="Nucleic acid-binding proteins"/>
    <property type="match status" value="1"/>
</dbReference>
<keyword evidence="6" id="KW-0648">Protein biosynthesis</keyword>
<dbReference type="GO" id="GO:0003676">
    <property type="term" value="F:nucleic acid binding"/>
    <property type="evidence" value="ECO:0007669"/>
    <property type="project" value="InterPro"/>
</dbReference>
<dbReference type="CDD" id="cd00776">
    <property type="entry name" value="AsxRS_core"/>
    <property type="match status" value="1"/>
</dbReference>
<dbReference type="PANTHER" id="PTHR22594">
    <property type="entry name" value="ASPARTYL/LYSYL-TRNA SYNTHETASE"/>
    <property type="match status" value="1"/>
</dbReference>
<dbReference type="Proteomes" id="UP000639338">
    <property type="component" value="Unassembled WGS sequence"/>
</dbReference>
<organism evidence="9 10">
    <name type="scientific">Aphidius gifuensis</name>
    <name type="common">Parasitoid wasp</name>
    <dbReference type="NCBI Taxonomy" id="684658"/>
    <lineage>
        <taxon>Eukaryota</taxon>
        <taxon>Metazoa</taxon>
        <taxon>Ecdysozoa</taxon>
        <taxon>Arthropoda</taxon>
        <taxon>Hexapoda</taxon>
        <taxon>Insecta</taxon>
        <taxon>Pterygota</taxon>
        <taxon>Neoptera</taxon>
        <taxon>Endopterygota</taxon>
        <taxon>Hymenoptera</taxon>
        <taxon>Apocrita</taxon>
        <taxon>Ichneumonoidea</taxon>
        <taxon>Braconidae</taxon>
        <taxon>Aphidiinae</taxon>
        <taxon>Aphidius</taxon>
    </lineage>
</organism>
<dbReference type="InterPro" id="IPR004522">
    <property type="entry name" value="Asn-tRNA-ligase"/>
</dbReference>
<dbReference type="EC" id="6.1.1.22" evidence="2"/>
<reference evidence="9 10" key="1">
    <citation type="submission" date="2020-08" db="EMBL/GenBank/DDBJ databases">
        <title>Aphidius gifuensis genome sequencing and assembly.</title>
        <authorList>
            <person name="Du Z."/>
        </authorList>
    </citation>
    <scope>NUCLEOTIDE SEQUENCE [LARGE SCALE GENOMIC DNA]</scope>
    <source>
        <strain evidence="9">YNYX2018</strain>
        <tissue evidence="9">Adults</tissue>
    </source>
</reference>
<keyword evidence="4" id="KW-0547">Nucleotide-binding</keyword>
<accession>A0A834XKP4</accession>
<proteinExistence type="inferred from homology"/>
<dbReference type="InterPro" id="IPR004364">
    <property type="entry name" value="Aa-tRNA-synt_II"/>
</dbReference>
<dbReference type="NCBIfam" id="NF003037">
    <property type="entry name" value="PRK03932.1"/>
    <property type="match status" value="1"/>
</dbReference>
<protein>
    <recommendedName>
        <fullName evidence="2">asparagine--tRNA ligase</fullName>
        <ecNumber evidence="2">6.1.1.22</ecNumber>
    </recommendedName>
</protein>
<dbReference type="GO" id="GO:0006421">
    <property type="term" value="P:asparaginyl-tRNA aminoacylation"/>
    <property type="evidence" value="ECO:0007669"/>
    <property type="project" value="InterPro"/>
</dbReference>
<comment type="similarity">
    <text evidence="1">Belongs to the class-II aminoacyl-tRNA synthetase family.</text>
</comment>
<evidence type="ECO:0000256" key="7">
    <source>
        <dbReference type="ARBA" id="ARBA00023146"/>
    </source>
</evidence>
<evidence type="ECO:0000259" key="8">
    <source>
        <dbReference type="PROSITE" id="PS50862"/>
    </source>
</evidence>
<dbReference type="InterPro" id="IPR006195">
    <property type="entry name" value="aa-tRNA-synth_II"/>
</dbReference>
<dbReference type="InterPro" id="IPR045864">
    <property type="entry name" value="aa-tRNA-synth_II/BPL/LPL"/>
</dbReference>
<feature type="domain" description="Aminoacyl-transfer RNA synthetases class-II family profile" evidence="8">
    <location>
        <begin position="151"/>
        <end position="459"/>
    </location>
</feature>
<name>A0A834XKP4_APHGI</name>
<dbReference type="InterPro" id="IPR004365">
    <property type="entry name" value="NA-bd_OB_tRNA"/>
</dbReference>
<keyword evidence="7" id="KW-0030">Aminoacyl-tRNA synthetase</keyword>
<comment type="caution">
    <text evidence="9">The sequence shown here is derived from an EMBL/GenBank/DDBJ whole genome shotgun (WGS) entry which is preliminary data.</text>
</comment>
<keyword evidence="3" id="KW-0436">Ligase</keyword>
<dbReference type="FunFam" id="3.30.930.10:FF:000016">
    <property type="entry name" value="Asparagine--tRNA ligase"/>
    <property type="match status" value="1"/>
</dbReference>
<sequence length="469" mass="53939">MILKCFSKILNSSLIQSRRGVHRLAIFSDANAKEFVGKKTKVQGWVRAVRKMKDNVFIDINDGSMSKHFQIVVKKSMKPNNLTYGCSVTATGQISSPLNDKIEMLADEINVIGDCNYELGYPFYPRKTYSQDYIRQYLHLRARTKLFSSILRIRSLATSAVNDHMKNRGFINVHTPIITSNDCEGAGEVFKVIPENQDYLKNIKKESQNYDEAFFNAKSYLTVSGQFHLETLARSLSKVYTFGPTFRAENSRTRLHLSEFYMIEAEMAFINKIEQLTNEAELLIKHMTNEIFNNCADDIATLGVNPPSWLNEKFLYLTYNEAIDILEKNIDKLTINIKHGDNLSKEHELFIVNYCNNIPVFIINWPKEIKPFYMKECQDDSTKVDAMDLLAPDVGELFGGSLREDNYDKLKEKIPKTSDIEWYLELRKWGNVPTGGFGMGFERYLQTVLGVSNIRDVIPFPRWAHNCSL</sequence>
<dbReference type="SUPFAM" id="SSF55681">
    <property type="entry name" value="Class II aaRS and biotin synthetases"/>
    <property type="match status" value="1"/>
</dbReference>
<dbReference type="Gene3D" id="3.30.930.10">
    <property type="entry name" value="Bira Bifunctional Protein, Domain 2"/>
    <property type="match status" value="1"/>
</dbReference>
<evidence type="ECO:0000256" key="1">
    <source>
        <dbReference type="ARBA" id="ARBA00008226"/>
    </source>
</evidence>
<dbReference type="PRINTS" id="PR01042">
    <property type="entry name" value="TRNASYNTHASP"/>
</dbReference>
<dbReference type="Pfam" id="PF01336">
    <property type="entry name" value="tRNA_anti-codon"/>
    <property type="match status" value="1"/>
</dbReference>
<dbReference type="GO" id="GO:0005739">
    <property type="term" value="C:mitochondrion"/>
    <property type="evidence" value="ECO:0007669"/>
    <property type="project" value="TreeGrafter"/>
</dbReference>
<dbReference type="NCBIfam" id="TIGR00457">
    <property type="entry name" value="asnS"/>
    <property type="match status" value="1"/>
</dbReference>
<evidence type="ECO:0000313" key="9">
    <source>
        <dbReference type="EMBL" id="KAF7987801.1"/>
    </source>
</evidence>
<dbReference type="GO" id="GO:0004816">
    <property type="term" value="F:asparagine-tRNA ligase activity"/>
    <property type="evidence" value="ECO:0007669"/>
    <property type="project" value="UniProtKB-EC"/>
</dbReference>
<dbReference type="OrthoDB" id="360585at2759"/>
<evidence type="ECO:0000313" key="10">
    <source>
        <dbReference type="Proteomes" id="UP000639338"/>
    </source>
</evidence>
<keyword evidence="5" id="KW-0067">ATP-binding</keyword>
<dbReference type="Pfam" id="PF00152">
    <property type="entry name" value="tRNA-synt_2"/>
    <property type="match status" value="1"/>
</dbReference>
<dbReference type="PROSITE" id="PS50862">
    <property type="entry name" value="AA_TRNA_LIGASE_II"/>
    <property type="match status" value="1"/>
</dbReference>
<evidence type="ECO:0000256" key="3">
    <source>
        <dbReference type="ARBA" id="ARBA00022598"/>
    </source>
</evidence>
<dbReference type="GO" id="GO:0005524">
    <property type="term" value="F:ATP binding"/>
    <property type="evidence" value="ECO:0007669"/>
    <property type="project" value="UniProtKB-KW"/>
</dbReference>
<evidence type="ECO:0000256" key="4">
    <source>
        <dbReference type="ARBA" id="ARBA00022741"/>
    </source>
</evidence>
<dbReference type="AlphaFoldDB" id="A0A834XKP4"/>
<evidence type="ECO:0000256" key="5">
    <source>
        <dbReference type="ARBA" id="ARBA00022840"/>
    </source>
</evidence>
<evidence type="ECO:0000256" key="6">
    <source>
        <dbReference type="ARBA" id="ARBA00022917"/>
    </source>
</evidence>
<keyword evidence="10" id="KW-1185">Reference proteome</keyword>
<dbReference type="PANTHER" id="PTHR22594:SF34">
    <property type="entry name" value="ASPARAGINE--TRNA LIGASE, MITOCHONDRIAL-RELATED"/>
    <property type="match status" value="1"/>
</dbReference>
<dbReference type="InterPro" id="IPR002312">
    <property type="entry name" value="Asp/Asn-tRNA-synth_IIb"/>
</dbReference>
<gene>
    <name evidence="9" type="ORF">HCN44_003664</name>
</gene>
<dbReference type="InterPro" id="IPR012340">
    <property type="entry name" value="NA-bd_OB-fold"/>
</dbReference>